<evidence type="ECO:0000256" key="3">
    <source>
        <dbReference type="ARBA" id="ARBA00022763"/>
    </source>
</evidence>
<feature type="region of interest" description="Head domain (RuvB-H)" evidence="9">
    <location>
        <begin position="258"/>
        <end position="344"/>
    </location>
</feature>
<keyword evidence="1 9" id="KW-0963">Cytoplasm</keyword>
<dbReference type="AlphaFoldDB" id="A0A1M6TPY5"/>
<keyword evidence="3 9" id="KW-0227">DNA damage</keyword>
<dbReference type="Pfam" id="PF05491">
    <property type="entry name" value="WHD_RuvB"/>
    <property type="match status" value="1"/>
</dbReference>
<feature type="binding site" evidence="9">
    <location>
        <position position="68"/>
    </location>
    <ligand>
        <name>ATP</name>
        <dbReference type="ChEBI" id="CHEBI:30616"/>
    </ligand>
</feature>
<feature type="binding site" evidence="9">
    <location>
        <position position="184"/>
    </location>
    <ligand>
        <name>ATP</name>
        <dbReference type="ChEBI" id="CHEBI:30616"/>
    </ligand>
</feature>
<dbReference type="GO" id="GO:0005737">
    <property type="term" value="C:cytoplasm"/>
    <property type="evidence" value="ECO:0007669"/>
    <property type="project" value="UniProtKB-SubCell"/>
</dbReference>
<dbReference type="GO" id="GO:0016887">
    <property type="term" value="F:ATP hydrolysis activity"/>
    <property type="evidence" value="ECO:0007669"/>
    <property type="project" value="RHEA"/>
</dbReference>
<keyword evidence="7 9" id="KW-0233">DNA recombination</keyword>
<protein>
    <recommendedName>
        <fullName evidence="9">Holliday junction branch migration complex subunit RuvB</fullName>
        <ecNumber evidence="9">3.6.4.-</ecNumber>
    </recommendedName>
</protein>
<dbReference type="SUPFAM" id="SSF52540">
    <property type="entry name" value="P-loop containing nucleoside triphosphate hydrolases"/>
    <property type="match status" value="1"/>
</dbReference>
<dbReference type="GO" id="GO:0006310">
    <property type="term" value="P:DNA recombination"/>
    <property type="evidence" value="ECO:0007669"/>
    <property type="project" value="UniProtKB-UniRule"/>
</dbReference>
<organism evidence="11 12">
    <name type="scientific">Xylanibacter ruminicola</name>
    <name type="common">Prevotella ruminicola</name>
    <dbReference type="NCBI Taxonomy" id="839"/>
    <lineage>
        <taxon>Bacteria</taxon>
        <taxon>Pseudomonadati</taxon>
        <taxon>Bacteroidota</taxon>
        <taxon>Bacteroidia</taxon>
        <taxon>Bacteroidales</taxon>
        <taxon>Prevotellaceae</taxon>
        <taxon>Xylanibacter</taxon>
    </lineage>
</organism>
<dbReference type="GO" id="GO:0009378">
    <property type="term" value="F:four-way junction helicase activity"/>
    <property type="evidence" value="ECO:0007669"/>
    <property type="project" value="InterPro"/>
</dbReference>
<reference evidence="11 12" key="1">
    <citation type="submission" date="2016-11" db="EMBL/GenBank/DDBJ databases">
        <authorList>
            <person name="Jaros S."/>
            <person name="Januszkiewicz K."/>
            <person name="Wedrychowicz H."/>
        </authorList>
    </citation>
    <scope>NUCLEOTIDE SEQUENCE [LARGE SCALE GENOMIC DNA]</scope>
    <source>
        <strain evidence="11 12">KHT3</strain>
    </source>
</reference>
<keyword evidence="6 9" id="KW-0238">DNA-binding</keyword>
<dbReference type="Pfam" id="PF05496">
    <property type="entry name" value="RuvB_N"/>
    <property type="match status" value="1"/>
</dbReference>
<dbReference type="SMART" id="SM00382">
    <property type="entry name" value="AAA"/>
    <property type="match status" value="1"/>
</dbReference>
<comment type="function">
    <text evidence="9">The RuvA-RuvB-RuvC complex processes Holliday junction (HJ) DNA during genetic recombination and DNA repair, while the RuvA-RuvB complex plays an important role in the rescue of blocked DNA replication forks via replication fork reversal (RFR). RuvA specifically binds to HJ cruciform DNA, conferring on it an open structure. The RuvB hexamer acts as an ATP-dependent pump, pulling dsDNA into and through the RuvAB complex. RuvB forms 2 homohexamers on either side of HJ DNA bound by 1 or 2 RuvA tetramers; 4 subunits per hexamer contact DNA at a time. Coordinated motions by a converter formed by DNA-disengaged RuvB subunits stimulates ATP hydrolysis and nucleotide exchange. Immobilization of the converter enables RuvB to convert the ATP-contained energy into a lever motion, pulling 2 nucleotides of DNA out of the RuvA tetramer per ATP hydrolyzed, thus driving DNA branch migration. The RuvB motors rotate together with the DNA substrate, which together with the progressing nucleotide cycle form the mechanistic basis for DNA recombination by continuous HJ branch migration. Branch migration allows RuvC to scan DNA until it finds its consensus sequence, where it cleaves and resolves cruciform DNA.</text>
</comment>
<evidence type="ECO:0000313" key="12">
    <source>
        <dbReference type="Proteomes" id="UP000184130"/>
    </source>
</evidence>
<evidence type="ECO:0000256" key="2">
    <source>
        <dbReference type="ARBA" id="ARBA00022741"/>
    </source>
</evidence>
<dbReference type="InterPro" id="IPR003593">
    <property type="entry name" value="AAA+_ATPase"/>
</dbReference>
<feature type="binding site" evidence="9">
    <location>
        <begin position="131"/>
        <end position="133"/>
    </location>
    <ligand>
        <name>ATP</name>
        <dbReference type="ChEBI" id="CHEBI:30616"/>
    </ligand>
</feature>
<feature type="region of interest" description="Small ATPAse domain (RuvB-S)" evidence="9">
    <location>
        <begin position="185"/>
        <end position="255"/>
    </location>
</feature>
<keyword evidence="4 9" id="KW-0378">Hydrolase</keyword>
<dbReference type="Gene3D" id="1.10.8.60">
    <property type="match status" value="1"/>
</dbReference>
<dbReference type="InterPro" id="IPR008824">
    <property type="entry name" value="RuvB-like_N"/>
</dbReference>
<dbReference type="PANTHER" id="PTHR42848">
    <property type="match status" value="1"/>
</dbReference>
<name>A0A1M6TPY5_XYLRU</name>
<comment type="subcellular location">
    <subcellularLocation>
        <location evidence="9">Cytoplasm</location>
    </subcellularLocation>
</comment>
<dbReference type="Gene3D" id="1.10.10.10">
    <property type="entry name" value="Winged helix-like DNA-binding domain superfamily/Winged helix DNA-binding domain"/>
    <property type="match status" value="1"/>
</dbReference>
<evidence type="ECO:0000259" key="10">
    <source>
        <dbReference type="SMART" id="SM00382"/>
    </source>
</evidence>
<feature type="binding site" evidence="9">
    <location>
        <position position="69"/>
    </location>
    <ligand>
        <name>Mg(2+)</name>
        <dbReference type="ChEBI" id="CHEBI:18420"/>
    </ligand>
</feature>
<dbReference type="InterPro" id="IPR004605">
    <property type="entry name" value="DNA_helicase_Holl-junc_RuvB"/>
</dbReference>
<dbReference type="InterPro" id="IPR036388">
    <property type="entry name" value="WH-like_DNA-bd_sf"/>
</dbReference>
<feature type="binding site" evidence="9">
    <location>
        <position position="24"/>
    </location>
    <ligand>
        <name>ATP</name>
        <dbReference type="ChEBI" id="CHEBI:30616"/>
    </ligand>
</feature>
<dbReference type="HAMAP" id="MF_00016">
    <property type="entry name" value="DNA_HJ_migration_RuvB"/>
    <property type="match status" value="1"/>
</dbReference>
<keyword evidence="2 9" id="KW-0547">Nucleotide-binding</keyword>
<proteinExistence type="inferred from homology"/>
<evidence type="ECO:0000256" key="5">
    <source>
        <dbReference type="ARBA" id="ARBA00022840"/>
    </source>
</evidence>
<feature type="binding site" evidence="9">
    <location>
        <position position="313"/>
    </location>
    <ligand>
        <name>DNA</name>
        <dbReference type="ChEBI" id="CHEBI:16991"/>
    </ligand>
</feature>
<dbReference type="GO" id="GO:0048476">
    <property type="term" value="C:Holliday junction resolvase complex"/>
    <property type="evidence" value="ECO:0007669"/>
    <property type="project" value="UniProtKB-UniRule"/>
</dbReference>
<evidence type="ECO:0000256" key="7">
    <source>
        <dbReference type="ARBA" id="ARBA00023172"/>
    </source>
</evidence>
<dbReference type="EMBL" id="FRBD01000006">
    <property type="protein sequence ID" value="SHK59052.1"/>
    <property type="molecule type" value="Genomic_DNA"/>
</dbReference>
<dbReference type="Proteomes" id="UP000184130">
    <property type="component" value="Unassembled WGS sequence"/>
</dbReference>
<evidence type="ECO:0000313" key="11">
    <source>
        <dbReference type="EMBL" id="SHK59052.1"/>
    </source>
</evidence>
<evidence type="ECO:0000256" key="9">
    <source>
        <dbReference type="HAMAP-Rule" id="MF_00016"/>
    </source>
</evidence>
<dbReference type="GO" id="GO:0006281">
    <property type="term" value="P:DNA repair"/>
    <property type="evidence" value="ECO:0007669"/>
    <property type="project" value="UniProtKB-UniRule"/>
</dbReference>
<dbReference type="Pfam" id="PF17864">
    <property type="entry name" value="AAA_lid_4"/>
    <property type="match status" value="1"/>
</dbReference>
<comment type="subunit">
    <text evidence="9">Homohexamer. Forms an RuvA(8)-RuvB(12)-Holliday junction (HJ) complex. HJ DNA is sandwiched between 2 RuvA tetramers; dsDNA enters through RuvA and exits via RuvB. An RuvB hexamer assembles on each DNA strand where it exits the tetramer. Each RuvB hexamer is contacted by two RuvA subunits (via domain III) on 2 adjacent RuvB subunits; this complex drives branch migration. In the full resolvosome a probable DNA-RuvA(4)-RuvB(12)-RuvC(2) complex forms which resolves the HJ.</text>
</comment>
<dbReference type="EC" id="3.6.4.-" evidence="9"/>
<evidence type="ECO:0000256" key="4">
    <source>
        <dbReference type="ARBA" id="ARBA00022801"/>
    </source>
</evidence>
<dbReference type="InterPro" id="IPR027417">
    <property type="entry name" value="P-loop_NTPase"/>
</dbReference>
<dbReference type="PANTHER" id="PTHR42848:SF1">
    <property type="entry name" value="HOLLIDAY JUNCTION BRANCH MIGRATION COMPLEX SUBUNIT RUVB"/>
    <property type="match status" value="1"/>
</dbReference>
<evidence type="ECO:0000256" key="6">
    <source>
        <dbReference type="ARBA" id="ARBA00023125"/>
    </source>
</evidence>
<keyword evidence="5 9" id="KW-0067">ATP-binding</keyword>
<feature type="binding site" evidence="9">
    <location>
        <position position="318"/>
    </location>
    <ligand>
        <name>DNA</name>
        <dbReference type="ChEBI" id="CHEBI:16991"/>
    </ligand>
</feature>
<dbReference type="OrthoDB" id="9804478at2"/>
<dbReference type="RefSeq" id="WP_073206723.1">
    <property type="nucleotide sequence ID" value="NZ_FRBD01000006.1"/>
</dbReference>
<keyword evidence="8 9" id="KW-0234">DNA repair</keyword>
<gene>
    <name evidence="9" type="primary">ruvB</name>
    <name evidence="11" type="ORF">SAMN05216463_106144</name>
</gene>
<feature type="binding site" evidence="9">
    <location>
        <position position="65"/>
    </location>
    <ligand>
        <name>ATP</name>
        <dbReference type="ChEBI" id="CHEBI:30616"/>
    </ligand>
</feature>
<accession>A0A1M6TPY5</accession>
<dbReference type="NCBIfam" id="TIGR00635">
    <property type="entry name" value="ruvB"/>
    <property type="match status" value="1"/>
</dbReference>
<evidence type="ECO:0000256" key="8">
    <source>
        <dbReference type="ARBA" id="ARBA00023204"/>
    </source>
</evidence>
<sequence length="344" mass="38017">MSEDFDIREERFAQGEKDFENALRPLSFSDFSGQKKVVENLEVFVEAAKYRGEPLDHTLLHGPPGLGKTTLSNIIANELGVGFKITSGPVLDKPGDLAGILTSLEKNDVLFIDEIHRLSPVVEEYLYSAMEDYRIDIMIDKGPSARSIQIDLNPFTLVGATTRSGLLTAPLRARFGINMHLEYYEPKTLQTIIERSAGILGVPITEDAALEIAGRSRGTPRIANALLRRVRDFAQVKGNGMIDTKITKIALTALNIDKYGLDEIDNKILLTIIDKFKGGPVGITTIATAIGEDAGTVEEVYEPFLIMEGFIKRTPRGRMVTELAYKHFGRNPYGGNIMQPSLFD</sequence>
<evidence type="ECO:0000256" key="1">
    <source>
        <dbReference type="ARBA" id="ARBA00022490"/>
    </source>
</evidence>
<feature type="binding site" evidence="9">
    <location>
        <position position="221"/>
    </location>
    <ligand>
        <name>ATP</name>
        <dbReference type="ChEBI" id="CHEBI:30616"/>
    </ligand>
</feature>
<comment type="catalytic activity">
    <reaction evidence="9">
        <text>ATP + H2O = ADP + phosphate + H(+)</text>
        <dbReference type="Rhea" id="RHEA:13065"/>
        <dbReference type="ChEBI" id="CHEBI:15377"/>
        <dbReference type="ChEBI" id="CHEBI:15378"/>
        <dbReference type="ChEBI" id="CHEBI:30616"/>
        <dbReference type="ChEBI" id="CHEBI:43474"/>
        <dbReference type="ChEBI" id="CHEBI:456216"/>
    </reaction>
</comment>
<feature type="binding site" evidence="9">
    <location>
        <position position="23"/>
    </location>
    <ligand>
        <name>ATP</name>
        <dbReference type="ChEBI" id="CHEBI:30616"/>
    </ligand>
</feature>
<comment type="caution">
    <text evidence="9">Lacks conserved residue(s) required for the propagation of feature annotation.</text>
</comment>
<dbReference type="InterPro" id="IPR036390">
    <property type="entry name" value="WH_DNA-bd_sf"/>
</dbReference>
<dbReference type="SUPFAM" id="SSF46785">
    <property type="entry name" value="Winged helix' DNA-binding domain"/>
    <property type="match status" value="1"/>
</dbReference>
<dbReference type="CDD" id="cd00009">
    <property type="entry name" value="AAA"/>
    <property type="match status" value="1"/>
</dbReference>
<comment type="domain">
    <text evidence="9">Has 3 domains, the large (RuvB-L) and small ATPase (RuvB-S) domains and the C-terminal head (RuvB-H) domain. The head domain binds DNA, while the ATPase domains jointly bind ATP, ADP or are empty depending on the state of the subunit in the translocation cycle. During a single DNA translocation step the structure of each domain remains the same, but their relative positions change.</text>
</comment>
<feature type="binding site" evidence="9">
    <location>
        <position position="70"/>
    </location>
    <ligand>
        <name>ATP</name>
        <dbReference type="ChEBI" id="CHEBI:30616"/>
    </ligand>
</feature>
<keyword evidence="11" id="KW-0347">Helicase</keyword>
<dbReference type="InterPro" id="IPR041445">
    <property type="entry name" value="AAA_lid_4"/>
</dbReference>
<dbReference type="InterPro" id="IPR008823">
    <property type="entry name" value="RuvB_wg_C"/>
</dbReference>
<dbReference type="NCBIfam" id="NF000868">
    <property type="entry name" value="PRK00080.1"/>
    <property type="match status" value="1"/>
</dbReference>
<dbReference type="Gene3D" id="3.40.50.300">
    <property type="entry name" value="P-loop containing nucleotide triphosphate hydrolases"/>
    <property type="match status" value="1"/>
</dbReference>
<feature type="binding site" evidence="9">
    <location>
        <position position="174"/>
    </location>
    <ligand>
        <name>ATP</name>
        <dbReference type="ChEBI" id="CHEBI:30616"/>
    </ligand>
</feature>
<dbReference type="GO" id="GO:0005524">
    <property type="term" value="F:ATP binding"/>
    <property type="evidence" value="ECO:0007669"/>
    <property type="project" value="UniProtKB-UniRule"/>
</dbReference>
<dbReference type="GO" id="GO:0000400">
    <property type="term" value="F:four-way junction DNA binding"/>
    <property type="evidence" value="ECO:0007669"/>
    <property type="project" value="UniProtKB-UniRule"/>
</dbReference>
<feature type="domain" description="AAA+ ATPase" evidence="10">
    <location>
        <begin position="54"/>
        <end position="185"/>
    </location>
</feature>
<feature type="binding site" evidence="9">
    <location>
        <position position="69"/>
    </location>
    <ligand>
        <name>ATP</name>
        <dbReference type="ChEBI" id="CHEBI:30616"/>
    </ligand>
</feature>
<comment type="similarity">
    <text evidence="9">Belongs to the RuvB family.</text>
</comment>